<keyword evidence="2" id="KW-0945">Host-virus interaction</keyword>
<evidence type="ECO:0000313" key="15">
    <source>
        <dbReference type="EMBL" id="AXF38930.1"/>
    </source>
</evidence>
<gene>
    <name evidence="15" type="ORF">vec13_48</name>
</gene>
<evidence type="ECO:0000256" key="9">
    <source>
        <dbReference type="ARBA" id="ARBA00035636"/>
    </source>
</evidence>
<comment type="similarity">
    <text evidence="9">In the N-terminal section; belongs to the Teseptimavirus fiber family.</text>
</comment>
<name>A0A345AQH9_9CAUD</name>
<dbReference type="Pfam" id="PF12708">
    <property type="entry name" value="Pect-lyase_RHGA_epim"/>
    <property type="match status" value="1"/>
</dbReference>
<dbReference type="Proteomes" id="UP000255872">
    <property type="component" value="Segment"/>
</dbReference>
<accession>A0A345AQH9</accession>
<evidence type="ECO:0000256" key="2">
    <source>
        <dbReference type="ARBA" id="ARBA00022581"/>
    </source>
</evidence>
<evidence type="ECO:0000256" key="1">
    <source>
        <dbReference type="ARBA" id="ARBA00004328"/>
    </source>
</evidence>
<keyword evidence="7" id="KW-1233">Viral attachment to host adhesion receptor</keyword>
<feature type="domain" description="Tail spike TSP1/Gp66 N-terminal" evidence="14">
    <location>
        <begin position="156"/>
        <end position="211"/>
    </location>
</feature>
<evidence type="ECO:0000256" key="11">
    <source>
        <dbReference type="ARBA" id="ARBA00035731"/>
    </source>
</evidence>
<evidence type="ECO:0000256" key="6">
    <source>
        <dbReference type="ARBA" id="ARBA00022844"/>
    </source>
</evidence>
<keyword evidence="6" id="KW-0946">Virion</keyword>
<evidence type="ECO:0000256" key="8">
    <source>
        <dbReference type="ARBA" id="ARBA00023296"/>
    </source>
</evidence>
<evidence type="ECO:0000313" key="16">
    <source>
        <dbReference type="Proteomes" id="UP000255872"/>
    </source>
</evidence>
<dbReference type="Pfam" id="PF18668">
    <property type="entry name" value="Tail_spike_N"/>
    <property type="match status" value="1"/>
</dbReference>
<dbReference type="GO" id="GO:0098671">
    <property type="term" value="P:adhesion receptor-mediated virion attachment to host cell"/>
    <property type="evidence" value="ECO:0007669"/>
    <property type="project" value="UniProtKB-KW"/>
</dbReference>
<dbReference type="Pfam" id="PF03906">
    <property type="entry name" value="Phage_T7_tail"/>
    <property type="match status" value="1"/>
</dbReference>
<sequence length="676" mass="73219">MSTITQFPSGSTQYRIEFDYLARTFVVVTLVNSSNPTLNRVLEVGRDYRFLNPTMIEMLVDQSGFDIVRIHRQTGTDLVVDFRNGSVLTASDLTNSELQAIHIAEEGRDQTVDLAKEYADAAGSSAGNAKDSEDEARRIAESIRAAGLIGYITRRSFEKGYNVTTWSEVLLWEEDGDYYRWDGTLPKNVPAGSTPETSGGIGLGAWVSVGDAALRSQISNPEGAILYPELQMARWRDEGDVRGWGAKGDGSADDTEAFKAALATGKNLYIPVGIYIIKETLYFKNQVIKGGGISPSPSLGTILAISHNEAAFKYDVNSGYSMGGYLGGFFIDYGENKPDNYGGRKGIDIGDASQTAWPSQFIIENIIVRGAYFGIHDVTGAFQYTMRNVLAINCWEGFRKHIGTTVLMDTCYALNCYQAFNFANVYNMTMNNCAMDGCNDIQGLQAFDINNCKGMVINGMYSENCEIHHNGHASIYIHGDSTVTLNGYALHSHKVLASSGEAYFLRAHESSRVTVDGIFFGEDLTSTAVFMYPVLSSGDARVKLGTTRLKLWTGATGGASLAALGNSLIEYDNTVFVPTVTVGWCSNNGVVAKGTLAVNTTLEPGADLNAGNITLTGDYKPTKGDVLVYGATFDVKSCSIILKPIGENLCNVYIKNLSAGGSATLLGDLMVQAIRR</sequence>
<dbReference type="Gene3D" id="2.10.10.80">
    <property type="match status" value="1"/>
</dbReference>
<dbReference type="InterPro" id="IPR040775">
    <property type="entry name" value="Tail_spike_N"/>
</dbReference>
<keyword evidence="8" id="KW-1160">Virus entry into host cell</keyword>
<evidence type="ECO:0000259" key="14">
    <source>
        <dbReference type="Pfam" id="PF18668"/>
    </source>
</evidence>
<keyword evidence="3" id="KW-1235">Degradation of host cell envelope components during virus entry</keyword>
<evidence type="ECO:0000259" key="13">
    <source>
        <dbReference type="Pfam" id="PF12708"/>
    </source>
</evidence>
<evidence type="ECO:0000256" key="7">
    <source>
        <dbReference type="ARBA" id="ARBA00023165"/>
    </source>
</evidence>
<keyword evidence="5" id="KW-1161">Viral attachment to host cell</keyword>
<keyword evidence="11" id="KW-1238">Degradation of host capsule during virus entry</keyword>
<dbReference type="GO" id="GO:0098996">
    <property type="term" value="P:symbiont entry into host cell via disruption of host cell glycocalyx"/>
    <property type="evidence" value="ECO:0007669"/>
    <property type="project" value="UniProtKB-KW"/>
</dbReference>
<dbReference type="InterPro" id="IPR005604">
    <property type="entry name" value="Phage_T7_tail_fibre-like_N"/>
</dbReference>
<evidence type="ECO:0000256" key="3">
    <source>
        <dbReference type="ARBA" id="ARBA00022717"/>
    </source>
</evidence>
<evidence type="ECO:0000256" key="10">
    <source>
        <dbReference type="ARBA" id="ARBA00035728"/>
    </source>
</evidence>
<dbReference type="EMBL" id="MH400309">
    <property type="protein sequence ID" value="AXF38930.1"/>
    <property type="molecule type" value="Genomic_DNA"/>
</dbReference>
<evidence type="ECO:0000259" key="12">
    <source>
        <dbReference type="Pfam" id="PF03906"/>
    </source>
</evidence>
<comment type="subcellular location">
    <subcellularLocation>
        <location evidence="1">Virion</location>
    </subcellularLocation>
</comment>
<keyword evidence="4" id="KW-1227">Viral tail protein</keyword>
<dbReference type="GO" id="GO:0098015">
    <property type="term" value="C:virus tail"/>
    <property type="evidence" value="ECO:0007669"/>
    <property type="project" value="UniProtKB-KW"/>
</dbReference>
<keyword evidence="16" id="KW-1185">Reference proteome</keyword>
<dbReference type="InterPro" id="IPR024535">
    <property type="entry name" value="RHGA/B-epi-like_pectate_lyase"/>
</dbReference>
<proteinExistence type="inferred from homology"/>
<feature type="domain" description="Bacteriophage T7 tail fibre protein-like N-terminal" evidence="12">
    <location>
        <begin position="11"/>
        <end position="113"/>
    </location>
</feature>
<feature type="domain" description="Rhamnogalacturonase A/B/Epimerase-like pectate lyase" evidence="13">
    <location>
        <begin position="241"/>
        <end position="292"/>
    </location>
</feature>
<protein>
    <recommendedName>
        <fullName evidence="10">Probable tail spike protein</fullName>
    </recommendedName>
</protein>
<dbReference type="InterPro" id="IPR011050">
    <property type="entry name" value="Pectin_lyase_fold/virulence"/>
</dbReference>
<organism evidence="15 16">
    <name type="scientific">Escherichia phage Vec13</name>
    <dbReference type="NCBI Taxonomy" id="2783859"/>
    <lineage>
        <taxon>Viruses</taxon>
        <taxon>Duplodnaviria</taxon>
        <taxon>Heunggongvirae</taxon>
        <taxon>Uroviricota</taxon>
        <taxon>Caudoviricetes</taxon>
        <taxon>Autographivirales</taxon>
        <taxon>Autotranscriptaviridae</taxon>
        <taxon>Studiervirinae</taxon>
        <taxon>Kayfunavirus</taxon>
        <taxon>Kayfunavirus Vec13</taxon>
    </lineage>
</organism>
<evidence type="ECO:0000256" key="5">
    <source>
        <dbReference type="ARBA" id="ARBA00022804"/>
    </source>
</evidence>
<dbReference type="InterPro" id="IPR012334">
    <property type="entry name" value="Pectin_lyas_fold"/>
</dbReference>
<reference evidence="15 16" key="1">
    <citation type="submission" date="2018-05" db="EMBL/GenBank/DDBJ databases">
        <title>Complete genome sequence of Escherichia coli bacteriophage Vec13.</title>
        <authorList>
            <person name="Volozhantsev N."/>
            <person name="Kislichkina A."/>
            <person name="Denisenko E."/>
            <person name="Verevkin V."/>
            <person name="Myakinina V."/>
            <person name="Krasilnikova V."/>
        </authorList>
    </citation>
    <scope>NUCLEOTIDE SEQUENCE [LARGE SCALE GENOMIC DNA]</scope>
</reference>
<dbReference type="GO" id="GO:0098994">
    <property type="term" value="P:symbiont entry into host cell via disruption of host cell envelope"/>
    <property type="evidence" value="ECO:0007669"/>
    <property type="project" value="UniProtKB-KW"/>
</dbReference>
<dbReference type="Gene3D" id="2.160.20.10">
    <property type="entry name" value="Single-stranded right-handed beta-helix, Pectin lyase-like"/>
    <property type="match status" value="1"/>
</dbReference>
<dbReference type="SUPFAM" id="SSF51126">
    <property type="entry name" value="Pectin lyase-like"/>
    <property type="match status" value="1"/>
</dbReference>
<evidence type="ECO:0000256" key="4">
    <source>
        <dbReference type="ARBA" id="ARBA00022732"/>
    </source>
</evidence>